<reference evidence="2" key="1">
    <citation type="journal article" date="2019" name="Int. J. Syst. Evol. Microbiol.">
        <title>The Global Catalogue of Microorganisms (GCM) 10K type strain sequencing project: providing services to taxonomists for standard genome sequencing and annotation.</title>
        <authorList>
            <consortium name="The Broad Institute Genomics Platform"/>
            <consortium name="The Broad Institute Genome Sequencing Center for Infectious Disease"/>
            <person name="Wu L."/>
            <person name="Ma J."/>
        </authorList>
    </citation>
    <scope>NUCLEOTIDE SEQUENCE [LARGE SCALE GENOMIC DNA]</scope>
    <source>
        <strain evidence="2">CCM 7480</strain>
    </source>
</reference>
<dbReference type="EMBL" id="JBHRVV010000001">
    <property type="protein sequence ID" value="MFC3457209.1"/>
    <property type="molecule type" value="Genomic_DNA"/>
</dbReference>
<sequence length="141" mass="15593">MNAKELAMLLTGREYGQEIARTEERQAKAAGLVVAFGASDDLLEFRGAIYDEVGCYGGGTATVDQKGLLPDFEDIDRDDKDEMRDYFKRENSGAVIRAAWEGEPGYSWVISTDITHETFEIVEDGEPYCRGIIFALADLPG</sequence>
<accession>A0ABV7PDH6</accession>
<comment type="caution">
    <text evidence="1">The sequence shown here is derived from an EMBL/GenBank/DDBJ whole genome shotgun (WGS) entry which is preliminary data.</text>
</comment>
<evidence type="ECO:0000313" key="2">
    <source>
        <dbReference type="Proteomes" id="UP001595665"/>
    </source>
</evidence>
<gene>
    <name evidence="1" type="ORF">ACFOPH_02950</name>
</gene>
<proteinExistence type="predicted"/>
<dbReference type="RefSeq" id="WP_379733401.1">
    <property type="nucleotide sequence ID" value="NZ_JBHRVV010000001.1"/>
</dbReference>
<protein>
    <submittedName>
        <fullName evidence="1">Uncharacterized protein</fullName>
    </submittedName>
</protein>
<dbReference type="Proteomes" id="UP001595665">
    <property type="component" value="Unassembled WGS sequence"/>
</dbReference>
<name>A0ABV7PDH6_9BURK</name>
<evidence type="ECO:0000313" key="1">
    <source>
        <dbReference type="EMBL" id="MFC3457209.1"/>
    </source>
</evidence>
<keyword evidence="2" id="KW-1185">Reference proteome</keyword>
<organism evidence="1 2">
    <name type="scientific">Massilia haematophila</name>
    <dbReference type="NCBI Taxonomy" id="457923"/>
    <lineage>
        <taxon>Bacteria</taxon>
        <taxon>Pseudomonadati</taxon>
        <taxon>Pseudomonadota</taxon>
        <taxon>Betaproteobacteria</taxon>
        <taxon>Burkholderiales</taxon>
        <taxon>Oxalobacteraceae</taxon>
        <taxon>Telluria group</taxon>
        <taxon>Massilia</taxon>
    </lineage>
</organism>